<organism evidence="2 3">
    <name type="scientific">Streptomyces antimycoticus</name>
    <dbReference type="NCBI Taxonomy" id="68175"/>
    <lineage>
        <taxon>Bacteria</taxon>
        <taxon>Bacillati</taxon>
        <taxon>Actinomycetota</taxon>
        <taxon>Actinomycetes</taxon>
        <taxon>Kitasatosporales</taxon>
        <taxon>Streptomycetaceae</taxon>
        <taxon>Streptomyces</taxon>
        <taxon>Streptomyces violaceusniger group</taxon>
    </lineage>
</organism>
<proteinExistence type="predicted"/>
<evidence type="ECO:0000256" key="1">
    <source>
        <dbReference type="SAM" id="MobiDB-lite"/>
    </source>
</evidence>
<dbReference type="Proteomes" id="UP000299290">
    <property type="component" value="Unassembled WGS sequence"/>
</dbReference>
<feature type="region of interest" description="Disordered" evidence="1">
    <location>
        <begin position="70"/>
        <end position="89"/>
    </location>
</feature>
<dbReference type="Gene3D" id="2.30.110.10">
    <property type="entry name" value="Electron Transport, Fmn-binding Protein, Chain A"/>
    <property type="match status" value="1"/>
</dbReference>
<dbReference type="RefSeq" id="WP_137964891.1">
    <property type="nucleotide sequence ID" value="NZ_BJHV01000001.1"/>
</dbReference>
<evidence type="ECO:0000313" key="2">
    <source>
        <dbReference type="EMBL" id="GDY41249.1"/>
    </source>
</evidence>
<dbReference type="SUPFAM" id="SSF50475">
    <property type="entry name" value="FMN-binding split barrel"/>
    <property type="match status" value="1"/>
</dbReference>
<reference evidence="2 3" key="1">
    <citation type="journal article" date="2020" name="Int. J. Syst. Evol. Microbiol.">
        <title>Reclassification of Streptomyces castelarensis and Streptomyces sporoclivatus as later heterotypic synonyms of Streptomyces antimycoticus.</title>
        <authorList>
            <person name="Komaki H."/>
            <person name="Tamura T."/>
        </authorList>
    </citation>
    <scope>NUCLEOTIDE SEQUENCE [LARGE SCALE GENOMIC DNA]</scope>
    <source>
        <strain evidence="2 3">NBRC 12839</strain>
    </source>
</reference>
<evidence type="ECO:0000313" key="3">
    <source>
        <dbReference type="Proteomes" id="UP000299290"/>
    </source>
</evidence>
<sequence>MSRHRAIDGAMVAFEVDDVDAVRHSGLGVVVTGTATVVIDPPRTNVWPAPFWPPGCSQPQEAFARVEPRPATGRELGGGGTLYGVDPTV</sequence>
<protein>
    <submittedName>
        <fullName evidence="2">Uncharacterized protein</fullName>
    </submittedName>
</protein>
<comment type="caution">
    <text evidence="2">The sequence shown here is derived from an EMBL/GenBank/DDBJ whole genome shotgun (WGS) entry which is preliminary data.</text>
</comment>
<dbReference type="AlphaFoldDB" id="A0A4D4K4J7"/>
<gene>
    <name evidence="2" type="ORF">SANT12839_021310</name>
</gene>
<keyword evidence="3" id="KW-1185">Reference proteome</keyword>
<name>A0A4D4K4J7_9ACTN</name>
<dbReference type="InterPro" id="IPR012349">
    <property type="entry name" value="Split_barrel_FMN-bd"/>
</dbReference>
<dbReference type="EMBL" id="BJHV01000001">
    <property type="protein sequence ID" value="GDY41249.1"/>
    <property type="molecule type" value="Genomic_DNA"/>
</dbReference>
<accession>A0A4D4K4J7</accession>